<gene>
    <name evidence="2" type="ORF">PENSTE_c004G09152</name>
</gene>
<dbReference type="Proteomes" id="UP000191285">
    <property type="component" value="Unassembled WGS sequence"/>
</dbReference>
<accession>A0A1V6TN51</accession>
<dbReference type="AlphaFoldDB" id="A0A1V6TN51"/>
<evidence type="ECO:0000256" key="1">
    <source>
        <dbReference type="SAM" id="MobiDB-lite"/>
    </source>
</evidence>
<feature type="region of interest" description="Disordered" evidence="1">
    <location>
        <begin position="8"/>
        <end position="51"/>
    </location>
</feature>
<comment type="caution">
    <text evidence="2">The sequence shown here is derived from an EMBL/GenBank/DDBJ whole genome shotgun (WGS) entry which is preliminary data.</text>
</comment>
<dbReference type="OrthoDB" id="10474671at2759"/>
<feature type="region of interest" description="Disordered" evidence="1">
    <location>
        <begin position="259"/>
        <end position="328"/>
    </location>
</feature>
<feature type="compositionally biased region" description="Basic and acidic residues" evidence="1">
    <location>
        <begin position="156"/>
        <end position="169"/>
    </location>
</feature>
<proteinExistence type="predicted"/>
<feature type="region of interest" description="Disordered" evidence="1">
    <location>
        <begin position="156"/>
        <end position="208"/>
    </location>
</feature>
<feature type="compositionally biased region" description="Acidic residues" evidence="1">
    <location>
        <begin position="292"/>
        <end position="312"/>
    </location>
</feature>
<evidence type="ECO:0000313" key="2">
    <source>
        <dbReference type="EMBL" id="OQE27249.1"/>
    </source>
</evidence>
<keyword evidence="3" id="KW-1185">Reference proteome</keyword>
<reference evidence="3" key="1">
    <citation type="journal article" date="2017" name="Nat. Microbiol.">
        <title>Global analysis of biosynthetic gene clusters reveals vast potential of secondary metabolite production in Penicillium species.</title>
        <authorList>
            <person name="Nielsen J.C."/>
            <person name="Grijseels S."/>
            <person name="Prigent S."/>
            <person name="Ji B."/>
            <person name="Dainat J."/>
            <person name="Nielsen K.F."/>
            <person name="Frisvad J.C."/>
            <person name="Workman M."/>
            <person name="Nielsen J."/>
        </authorList>
    </citation>
    <scope>NUCLEOTIDE SEQUENCE [LARGE SCALE GENOMIC DNA]</scope>
    <source>
        <strain evidence="3">IBT 24891</strain>
    </source>
</reference>
<protein>
    <submittedName>
        <fullName evidence="2">Uncharacterized protein</fullName>
    </submittedName>
</protein>
<feature type="compositionally biased region" description="Polar residues" evidence="1">
    <location>
        <begin position="194"/>
        <end position="206"/>
    </location>
</feature>
<organism evidence="2 3">
    <name type="scientific">Penicillium steckii</name>
    <dbReference type="NCBI Taxonomy" id="303698"/>
    <lineage>
        <taxon>Eukaryota</taxon>
        <taxon>Fungi</taxon>
        <taxon>Dikarya</taxon>
        <taxon>Ascomycota</taxon>
        <taxon>Pezizomycotina</taxon>
        <taxon>Eurotiomycetes</taxon>
        <taxon>Eurotiomycetidae</taxon>
        <taxon>Eurotiales</taxon>
        <taxon>Aspergillaceae</taxon>
        <taxon>Penicillium</taxon>
    </lineage>
</organism>
<feature type="compositionally biased region" description="Basic and acidic residues" evidence="1">
    <location>
        <begin position="274"/>
        <end position="291"/>
    </location>
</feature>
<feature type="region of interest" description="Disordered" evidence="1">
    <location>
        <begin position="104"/>
        <end position="124"/>
    </location>
</feature>
<feature type="compositionally biased region" description="Basic residues" evidence="1">
    <location>
        <begin position="176"/>
        <end position="191"/>
    </location>
</feature>
<evidence type="ECO:0000313" key="3">
    <source>
        <dbReference type="Proteomes" id="UP000191285"/>
    </source>
</evidence>
<name>A0A1V6TN51_9EURO</name>
<sequence>MLQICYLTDNSESHSRSSENITPTKVVKRRGRPPKSAPREAPSTPPPNITKFTTEDAMLLWYAFRTNGGKPFPNYTELGNVLGLSKGGAKARFYRLKSYFESVSSPLEDKPTSPKKRSPVKLKDSKGLKEFNDWSEDECKDYLKLSSDEPLDTSIKIEADADIKPEDTKNTTPNKVVKKKTPAKSTPKRTPAKSTPTKASPATTRGNSDDSDKYFLWLCFMNNGGKTTPDYNFLMQKLNIGYKTATGRFYKLRKQFGDLDQSEGPAQNEDSGEPSDKPKTPIQHEVKAKDDAEVEVEDEPEVKNEDEAEDNFVDVSTPKPTEEELDYA</sequence>
<dbReference type="EMBL" id="MLKD01000004">
    <property type="protein sequence ID" value="OQE27249.1"/>
    <property type="molecule type" value="Genomic_DNA"/>
</dbReference>